<feature type="domain" description="ABC transporter" evidence="4">
    <location>
        <begin position="68"/>
        <end position="462"/>
    </location>
</feature>
<dbReference type="GO" id="GO:0016020">
    <property type="term" value="C:membrane"/>
    <property type="evidence" value="ECO:0007669"/>
    <property type="project" value="TreeGrafter"/>
</dbReference>
<dbReference type="SMART" id="SM00382">
    <property type="entry name" value="AAA"/>
    <property type="match status" value="1"/>
</dbReference>
<dbReference type="SUPFAM" id="SSF52540">
    <property type="entry name" value="P-loop containing nucleoside triphosphate hydrolases"/>
    <property type="match status" value="1"/>
</dbReference>
<feature type="chain" id="PRO_5035784784" evidence="3">
    <location>
        <begin position="24"/>
        <end position="466"/>
    </location>
</feature>
<organism evidence="5 6">
    <name type="scientific">Plutella xylostella</name>
    <name type="common">Diamondback moth</name>
    <name type="synonym">Plutella maculipennis</name>
    <dbReference type="NCBI Taxonomy" id="51655"/>
    <lineage>
        <taxon>Eukaryota</taxon>
        <taxon>Metazoa</taxon>
        <taxon>Ecdysozoa</taxon>
        <taxon>Arthropoda</taxon>
        <taxon>Hexapoda</taxon>
        <taxon>Insecta</taxon>
        <taxon>Pterygota</taxon>
        <taxon>Neoptera</taxon>
        <taxon>Endopterygota</taxon>
        <taxon>Lepidoptera</taxon>
        <taxon>Glossata</taxon>
        <taxon>Ditrysia</taxon>
        <taxon>Yponomeutoidea</taxon>
        <taxon>Plutellidae</taxon>
        <taxon>Plutella</taxon>
    </lineage>
</organism>
<dbReference type="AlphaFoldDB" id="A0A8S4G6M0"/>
<protein>
    <submittedName>
        <fullName evidence="5">(diamondback moth) hypothetical protein</fullName>
    </submittedName>
</protein>
<sequence>MTQLGLVGLALSYALSLTSMVSGVMNAFTETEREMIAVERVGEYIREIQVEKIDGDPPPYGWPTQGVIEFKDVVLKYSDRPSAAAALNGVSFSTHSGERVGVVGRTGAGKSSLLHALLRTRRLQAGAVTVDNVPLSTMHLHALRSRIGVIPQEPFIFTGTVRENTDPLRIHTDAEISRALERCGAAGEAFALACPAAALSRGQRQLLCLARALLQRAKFHDRDVEISGALERCGAAGEAFALACPAAALSRGQRQLLCLARALLQRAKLDCIHSYRDVEISRALERCGAAGERFALACPAAALSRGQRQLLCLARALLQRAKRAKVCCLYNYLPYIHTDAEISRALERCGAAGEAFALACPAAALSRGQRQLLCLARALLQRAKVLLIDEATANLDQETERLILDALKCSFAGATVLFVAHRVLGVLECARVLVLAQGKVQEYAPPDELLADPTSQLYRLVHAHEE</sequence>
<dbReference type="GO" id="GO:0016887">
    <property type="term" value="F:ATP hydrolysis activity"/>
    <property type="evidence" value="ECO:0007669"/>
    <property type="project" value="InterPro"/>
</dbReference>
<dbReference type="InterPro" id="IPR027417">
    <property type="entry name" value="P-loop_NTPase"/>
</dbReference>
<dbReference type="GO" id="GO:0005524">
    <property type="term" value="F:ATP binding"/>
    <property type="evidence" value="ECO:0007669"/>
    <property type="project" value="UniProtKB-KW"/>
</dbReference>
<keyword evidence="3" id="KW-0732">Signal</keyword>
<keyword evidence="1" id="KW-0547">Nucleotide-binding</keyword>
<dbReference type="PANTHER" id="PTHR24223">
    <property type="entry name" value="ATP-BINDING CASSETTE SUB-FAMILY C"/>
    <property type="match status" value="1"/>
</dbReference>
<feature type="signal peptide" evidence="3">
    <location>
        <begin position="1"/>
        <end position="23"/>
    </location>
</feature>
<dbReference type="InterPro" id="IPR003593">
    <property type="entry name" value="AAA+_ATPase"/>
</dbReference>
<proteinExistence type="predicted"/>
<accession>A0A8S4G6M0</accession>
<dbReference type="InterPro" id="IPR003439">
    <property type="entry name" value="ABC_transporter-like_ATP-bd"/>
</dbReference>
<dbReference type="GO" id="GO:0042626">
    <property type="term" value="F:ATPase-coupled transmembrane transporter activity"/>
    <property type="evidence" value="ECO:0007669"/>
    <property type="project" value="TreeGrafter"/>
</dbReference>
<comment type="caution">
    <text evidence="5">The sequence shown here is derived from an EMBL/GenBank/DDBJ whole genome shotgun (WGS) entry which is preliminary data.</text>
</comment>
<dbReference type="InterPro" id="IPR050173">
    <property type="entry name" value="ABC_transporter_C-like"/>
</dbReference>
<evidence type="ECO:0000259" key="4">
    <source>
        <dbReference type="PROSITE" id="PS50893"/>
    </source>
</evidence>
<evidence type="ECO:0000313" key="6">
    <source>
        <dbReference type="Proteomes" id="UP000653454"/>
    </source>
</evidence>
<gene>
    <name evidence="5" type="ORF">PLXY2_LOCUS13507</name>
</gene>
<keyword evidence="2" id="KW-0067">ATP-binding</keyword>
<evidence type="ECO:0000256" key="2">
    <source>
        <dbReference type="ARBA" id="ARBA00022840"/>
    </source>
</evidence>
<dbReference type="Gene3D" id="3.40.50.300">
    <property type="entry name" value="P-loop containing nucleotide triphosphate hydrolases"/>
    <property type="match status" value="2"/>
</dbReference>
<keyword evidence="6" id="KW-1185">Reference proteome</keyword>
<dbReference type="Proteomes" id="UP000653454">
    <property type="component" value="Unassembled WGS sequence"/>
</dbReference>
<dbReference type="EMBL" id="CAJHNJ030000098">
    <property type="protein sequence ID" value="CAG9135257.1"/>
    <property type="molecule type" value="Genomic_DNA"/>
</dbReference>
<dbReference type="Pfam" id="PF00005">
    <property type="entry name" value="ABC_tran"/>
    <property type="match status" value="2"/>
</dbReference>
<evidence type="ECO:0000313" key="5">
    <source>
        <dbReference type="EMBL" id="CAG9135257.1"/>
    </source>
</evidence>
<name>A0A8S4G6M0_PLUXY</name>
<dbReference type="PANTHER" id="PTHR24223:SF330">
    <property type="entry name" value="ATP-BINDING CASSETTE SUB-FAMILY C MEMBER 10"/>
    <property type="match status" value="1"/>
</dbReference>
<reference evidence="5" key="1">
    <citation type="submission" date="2020-11" db="EMBL/GenBank/DDBJ databases">
        <authorList>
            <person name="Whiteford S."/>
        </authorList>
    </citation>
    <scope>NUCLEOTIDE SEQUENCE</scope>
</reference>
<evidence type="ECO:0000256" key="1">
    <source>
        <dbReference type="ARBA" id="ARBA00022741"/>
    </source>
</evidence>
<dbReference type="PROSITE" id="PS50893">
    <property type="entry name" value="ABC_TRANSPORTER_2"/>
    <property type="match status" value="1"/>
</dbReference>
<evidence type="ECO:0000256" key="3">
    <source>
        <dbReference type="SAM" id="SignalP"/>
    </source>
</evidence>